<dbReference type="AlphaFoldDB" id="A0A447JP43"/>
<protein>
    <submittedName>
        <fullName evidence="10">Phosphoglycerol transferase</fullName>
        <ecNumber evidence="10">2.7.8.20</ecNumber>
    </submittedName>
</protein>
<dbReference type="Pfam" id="PF00884">
    <property type="entry name" value="Sulfatase"/>
    <property type="match status" value="1"/>
</dbReference>
<evidence type="ECO:0000256" key="2">
    <source>
        <dbReference type="ARBA" id="ARBA00022475"/>
    </source>
</evidence>
<dbReference type="InterPro" id="IPR050448">
    <property type="entry name" value="OpgB/LTA_synthase_biosynth"/>
</dbReference>
<dbReference type="EC" id="2.7.8.20" evidence="10"/>
<feature type="transmembrane region" description="Helical" evidence="8">
    <location>
        <begin position="28"/>
        <end position="47"/>
    </location>
</feature>
<dbReference type="Gene3D" id="3.40.720.10">
    <property type="entry name" value="Alkaline Phosphatase, subunit A"/>
    <property type="match status" value="1"/>
</dbReference>
<evidence type="ECO:0000259" key="9">
    <source>
        <dbReference type="Pfam" id="PF00884"/>
    </source>
</evidence>
<keyword evidence="4 10" id="KW-0808">Transferase</keyword>
<keyword evidence="6 8" id="KW-1133">Transmembrane helix</keyword>
<evidence type="ECO:0000313" key="10">
    <source>
        <dbReference type="EMBL" id="VDY46057.1"/>
    </source>
</evidence>
<dbReference type="PANTHER" id="PTHR47371:SF3">
    <property type="entry name" value="PHOSPHOGLYCEROL TRANSFERASE I"/>
    <property type="match status" value="1"/>
</dbReference>
<dbReference type="SUPFAM" id="SSF53649">
    <property type="entry name" value="Alkaline phosphatase-like"/>
    <property type="match status" value="1"/>
</dbReference>
<dbReference type="NCBIfam" id="NF003000">
    <property type="entry name" value="PRK03776.1"/>
    <property type="match status" value="1"/>
</dbReference>
<evidence type="ECO:0000256" key="1">
    <source>
        <dbReference type="ARBA" id="ARBA00004651"/>
    </source>
</evidence>
<keyword evidence="2" id="KW-1003">Cell membrane</keyword>
<evidence type="ECO:0000256" key="8">
    <source>
        <dbReference type="SAM" id="Phobius"/>
    </source>
</evidence>
<accession>A0A447JP43</accession>
<sequence>MSELLSVALFLASVLIYAWKAGRNTWWFAATLTVLGLFVILNITLYASDYFTGDGINDAVLYTLTNSLTGAGVGKYILPGIGIALALVAVFGALGWVLRRRRHHPHHVGYSLLALLLALGSVDASPAFRQITELVKSQMRDGDPDFAVYYKEPAKTIPNPKLNLVYIYGESLERTYFDNDAFPNLTPELGALKNEGLDFSHTMQLPGTDYTIAGMVASQCGIPLFAPFEGNASASVSSFFPQNICLGDILKNSGYQNYFVQGANLRFAGKDVFLKSHGFDHLYGAEELKTVVADPSYRNDWGFYDDTVLDEAWKKFEALSRSGQRFSLFTLTVDTHHPDGFISRTCNRKRYDYDGKPNQSFSAVSCSQENIAEFINKIKASPWFKDTVIVVSSDHLAMNNTAWKYLNKQDRNNLFFILRGDKPQQETLAVKRNTMDNGATVLDILGGDNFIGLGRSSLSGQSLSEVFLNVKEKVLAMKPDIIRLWNFPKEIKDFTVDRDKNMIAFSGEPLPPAVTTARIG</sequence>
<evidence type="ECO:0000256" key="5">
    <source>
        <dbReference type="ARBA" id="ARBA00022692"/>
    </source>
</evidence>
<feature type="domain" description="Sulfatase N-terminal" evidence="9">
    <location>
        <begin position="163"/>
        <end position="446"/>
    </location>
</feature>
<dbReference type="GO" id="GO:0008960">
    <property type="term" value="F:phosphatidylglycerol-membrane-oligosaccharide glycerophosphotransferase activity"/>
    <property type="evidence" value="ECO:0007669"/>
    <property type="project" value="UniProtKB-EC"/>
</dbReference>
<dbReference type="Proteomes" id="UP000281393">
    <property type="component" value="Chromosome"/>
</dbReference>
<name>A0A447JP43_SALET</name>
<dbReference type="FunFam" id="3.40.720.10:FF:000009">
    <property type="entry name" value="Phosphoglycerol transferase I"/>
    <property type="match status" value="1"/>
</dbReference>
<evidence type="ECO:0000256" key="3">
    <source>
        <dbReference type="ARBA" id="ARBA00022519"/>
    </source>
</evidence>
<dbReference type="InterPro" id="IPR000917">
    <property type="entry name" value="Sulfatase_N"/>
</dbReference>
<evidence type="ECO:0000256" key="4">
    <source>
        <dbReference type="ARBA" id="ARBA00022679"/>
    </source>
</evidence>
<evidence type="ECO:0000256" key="7">
    <source>
        <dbReference type="ARBA" id="ARBA00023136"/>
    </source>
</evidence>
<evidence type="ECO:0000313" key="11">
    <source>
        <dbReference type="Proteomes" id="UP000281393"/>
    </source>
</evidence>
<organism evidence="10 11">
    <name type="scientific">Salmonella enterica subsp. enterica serovar Daytona</name>
    <dbReference type="NCBI Taxonomy" id="1962639"/>
    <lineage>
        <taxon>Bacteria</taxon>
        <taxon>Pseudomonadati</taxon>
        <taxon>Pseudomonadota</taxon>
        <taxon>Gammaproteobacteria</taxon>
        <taxon>Enterobacterales</taxon>
        <taxon>Enterobacteriaceae</taxon>
        <taxon>Salmonella</taxon>
    </lineage>
</organism>
<dbReference type="CDD" id="cd16015">
    <property type="entry name" value="LTA_synthase"/>
    <property type="match status" value="1"/>
</dbReference>
<keyword evidence="3" id="KW-0997">Cell inner membrane</keyword>
<gene>
    <name evidence="10" type="primary">mdoB_1</name>
    <name evidence="10" type="ORF">NCTC7102_05236</name>
</gene>
<reference evidence="10 11" key="1">
    <citation type="submission" date="2018-12" db="EMBL/GenBank/DDBJ databases">
        <authorList>
            <consortium name="Pathogen Informatics"/>
        </authorList>
    </citation>
    <scope>NUCLEOTIDE SEQUENCE [LARGE SCALE GENOMIC DNA]</scope>
    <source>
        <strain evidence="10 11">NCTC7102</strain>
    </source>
</reference>
<dbReference type="InterPro" id="IPR017850">
    <property type="entry name" value="Alkaline_phosphatase_core_sf"/>
</dbReference>
<dbReference type="EMBL" id="LR133909">
    <property type="protein sequence ID" value="VDY46057.1"/>
    <property type="molecule type" value="Genomic_DNA"/>
</dbReference>
<comment type="subcellular location">
    <subcellularLocation>
        <location evidence="1">Cell membrane</location>
        <topology evidence="1">Multi-pass membrane protein</topology>
    </subcellularLocation>
</comment>
<keyword evidence="7 8" id="KW-0472">Membrane</keyword>
<dbReference type="GO" id="GO:0005886">
    <property type="term" value="C:plasma membrane"/>
    <property type="evidence" value="ECO:0007669"/>
    <property type="project" value="UniProtKB-SubCell"/>
</dbReference>
<keyword evidence="5 8" id="KW-0812">Transmembrane</keyword>
<dbReference type="PANTHER" id="PTHR47371">
    <property type="entry name" value="LIPOTEICHOIC ACID SYNTHASE"/>
    <property type="match status" value="1"/>
</dbReference>
<evidence type="ECO:0000256" key="6">
    <source>
        <dbReference type="ARBA" id="ARBA00022989"/>
    </source>
</evidence>
<feature type="transmembrane region" description="Helical" evidence="8">
    <location>
        <begin position="80"/>
        <end position="98"/>
    </location>
</feature>
<feature type="transmembrane region" description="Helical" evidence="8">
    <location>
        <begin position="110"/>
        <end position="128"/>
    </location>
</feature>
<proteinExistence type="predicted"/>